<evidence type="ECO:0000313" key="1">
    <source>
        <dbReference type="EMBL" id="KIQ00066.1"/>
    </source>
</evidence>
<accession>A0A0D0KSV1</accession>
<name>A0A0D0KSV1_9PSED</name>
<comment type="caution">
    <text evidence="1">The sequence shown here is derived from an EMBL/GenBank/DDBJ whole genome shotgun (WGS) entry which is preliminary data.</text>
</comment>
<gene>
    <name evidence="1" type="ORF">RU08_11660</name>
</gene>
<evidence type="ECO:0000313" key="2">
    <source>
        <dbReference type="Proteomes" id="UP000032068"/>
    </source>
</evidence>
<protein>
    <submittedName>
        <fullName evidence="1">Uncharacterized protein</fullName>
    </submittedName>
</protein>
<dbReference type="EMBL" id="JXQW01000029">
    <property type="protein sequence ID" value="KIQ00066.1"/>
    <property type="molecule type" value="Genomic_DNA"/>
</dbReference>
<reference evidence="1 2" key="1">
    <citation type="submission" date="2014-12" db="EMBL/GenBank/DDBJ databases">
        <title>16Stimator: statistical estimation of ribosomal gene copy numbers from draft genome assemblies.</title>
        <authorList>
            <person name="Perisin M.A."/>
            <person name="Vetter M."/>
            <person name="Gilbert J.A."/>
            <person name="Bergelson J."/>
        </authorList>
    </citation>
    <scope>NUCLEOTIDE SEQUENCE [LARGE SCALE GENOMIC DNA]</scope>
    <source>
        <strain evidence="1 2">MEJ086</strain>
    </source>
</reference>
<dbReference type="AlphaFoldDB" id="A0A0D0KSV1"/>
<dbReference type="Proteomes" id="UP000032068">
    <property type="component" value="Unassembled WGS sequence"/>
</dbReference>
<sequence>MLEVDIHISLLRPEALYGVARRSPGLVADEQHVVSRVAEHGLEVVDDTAAGAHAVASDDDGGSGAACQG</sequence>
<organism evidence="1 2">
    <name type="scientific">Pseudomonas fulva</name>
    <dbReference type="NCBI Taxonomy" id="47880"/>
    <lineage>
        <taxon>Bacteria</taxon>
        <taxon>Pseudomonadati</taxon>
        <taxon>Pseudomonadota</taxon>
        <taxon>Gammaproteobacteria</taxon>
        <taxon>Pseudomonadales</taxon>
        <taxon>Pseudomonadaceae</taxon>
        <taxon>Pseudomonas</taxon>
    </lineage>
</organism>
<proteinExistence type="predicted"/>